<feature type="transmembrane region" description="Helical" evidence="7">
    <location>
        <begin position="345"/>
        <end position="367"/>
    </location>
</feature>
<feature type="transmembrane region" description="Helical" evidence="7">
    <location>
        <begin position="305"/>
        <end position="325"/>
    </location>
</feature>
<keyword evidence="4 7" id="KW-0472">Membrane</keyword>
<organism evidence="9 10">
    <name type="scientific">Orbilia oligospora</name>
    <name type="common">Nematode-trapping fungus</name>
    <name type="synonym">Arthrobotrys oligospora</name>
    <dbReference type="NCBI Taxonomy" id="2813651"/>
    <lineage>
        <taxon>Eukaryota</taxon>
        <taxon>Fungi</taxon>
        <taxon>Dikarya</taxon>
        <taxon>Ascomycota</taxon>
        <taxon>Pezizomycotina</taxon>
        <taxon>Orbiliomycetes</taxon>
        <taxon>Orbiliales</taxon>
        <taxon>Orbiliaceae</taxon>
        <taxon>Orbilia</taxon>
    </lineage>
</organism>
<name>A0A8H2DS01_ORBOL</name>
<feature type="transmembrane region" description="Helical" evidence="7">
    <location>
        <begin position="227"/>
        <end position="250"/>
    </location>
</feature>
<feature type="domain" description="Rhodopsin" evidence="8">
    <location>
        <begin position="132"/>
        <end position="367"/>
    </location>
</feature>
<comment type="similarity">
    <text evidence="5">Belongs to the SAT4 family.</text>
</comment>
<evidence type="ECO:0000256" key="4">
    <source>
        <dbReference type="ARBA" id="ARBA00023136"/>
    </source>
</evidence>
<evidence type="ECO:0000259" key="8">
    <source>
        <dbReference type="Pfam" id="PF20684"/>
    </source>
</evidence>
<feature type="region of interest" description="Disordered" evidence="6">
    <location>
        <begin position="376"/>
        <end position="423"/>
    </location>
</feature>
<dbReference type="Pfam" id="PF20684">
    <property type="entry name" value="Fung_rhodopsin"/>
    <property type="match status" value="1"/>
</dbReference>
<dbReference type="Proteomes" id="UP000297595">
    <property type="component" value="Unassembled WGS sequence"/>
</dbReference>
<proteinExistence type="inferred from homology"/>
<dbReference type="PANTHER" id="PTHR33048:SF47">
    <property type="entry name" value="INTEGRAL MEMBRANE PROTEIN-RELATED"/>
    <property type="match status" value="1"/>
</dbReference>
<comment type="caution">
    <text evidence="9">The sequence shown here is derived from an EMBL/GenBank/DDBJ whole genome shotgun (WGS) entry which is preliminary data.</text>
</comment>
<evidence type="ECO:0000256" key="7">
    <source>
        <dbReference type="SAM" id="Phobius"/>
    </source>
</evidence>
<evidence type="ECO:0000256" key="5">
    <source>
        <dbReference type="ARBA" id="ARBA00038359"/>
    </source>
</evidence>
<dbReference type="GO" id="GO:0016020">
    <property type="term" value="C:membrane"/>
    <property type="evidence" value="ECO:0007669"/>
    <property type="project" value="UniProtKB-SubCell"/>
</dbReference>
<dbReference type="EMBL" id="SOZJ01000009">
    <property type="protein sequence ID" value="TGJ62904.1"/>
    <property type="molecule type" value="Genomic_DNA"/>
</dbReference>
<dbReference type="PANTHER" id="PTHR33048">
    <property type="entry name" value="PTH11-LIKE INTEGRAL MEMBRANE PROTEIN (AFU_ORTHOLOGUE AFUA_5G11245)"/>
    <property type="match status" value="1"/>
</dbReference>
<gene>
    <name evidence="9" type="ORF">EYR41_012081</name>
</gene>
<evidence type="ECO:0000256" key="2">
    <source>
        <dbReference type="ARBA" id="ARBA00022692"/>
    </source>
</evidence>
<feature type="transmembrane region" description="Helical" evidence="7">
    <location>
        <begin position="270"/>
        <end position="293"/>
    </location>
</feature>
<evidence type="ECO:0000256" key="1">
    <source>
        <dbReference type="ARBA" id="ARBA00004141"/>
    </source>
</evidence>
<comment type="subcellular location">
    <subcellularLocation>
        <location evidence="1">Membrane</location>
        <topology evidence="1">Multi-pass membrane protein</topology>
    </subcellularLocation>
</comment>
<keyword evidence="2 7" id="KW-0812">Transmembrane</keyword>
<evidence type="ECO:0000313" key="9">
    <source>
        <dbReference type="EMBL" id="TGJ62904.1"/>
    </source>
</evidence>
<reference evidence="9 10" key="1">
    <citation type="submission" date="2019-03" db="EMBL/GenBank/DDBJ databases">
        <title>Nematode-trapping fungi genome.</title>
        <authorList>
            <person name="Vidal-Diez De Ulzurrun G."/>
        </authorList>
    </citation>
    <scope>NUCLEOTIDE SEQUENCE [LARGE SCALE GENOMIC DNA]</scope>
    <source>
        <strain evidence="9 10">TWF154</strain>
    </source>
</reference>
<feature type="transmembrane region" description="Helical" evidence="7">
    <location>
        <begin position="114"/>
        <end position="135"/>
    </location>
</feature>
<feature type="transmembrane region" description="Helical" evidence="7">
    <location>
        <begin position="147"/>
        <end position="171"/>
    </location>
</feature>
<accession>A0A8H2DS01</accession>
<feature type="transmembrane region" description="Helical" evidence="7">
    <location>
        <begin position="191"/>
        <end position="215"/>
    </location>
</feature>
<dbReference type="AlphaFoldDB" id="A0A8H2DS01"/>
<dbReference type="InterPro" id="IPR052337">
    <property type="entry name" value="SAT4-like"/>
</dbReference>
<feature type="compositionally biased region" description="Polar residues" evidence="6">
    <location>
        <begin position="409"/>
        <end position="423"/>
    </location>
</feature>
<sequence>MLSSNNTLAVDYSKDISSDDLYVILHDSYCLGALSPYFENLPILNVIEMYADYITSVNGNITLETLVQTFGMRPTDAFLLISVVFAGIEDMANTITTIAHDIKPHLPHPTNPNLIAPLYITLTAFTAFIMTLRMFSRRIVANGIASFDWLALVGFLMTTAWGALAIYHSNISGHYTAIYDRTFASIKHSSAAYSALVIMYPWTTMVIKLSLVLFYHRAVNFNFVRRTAYATAILISGTTVVSTALYANAYPHIDYWNYPFDSARVDQRDAQTVITCIFILSDLIIWILPMPLVLRLKLYPRERVLALYTFSVGGVVFIASGFRLQAIRGSYTDDSKSDNAFLINAWTIVELNLALIFASIPSVRALAIHYSSRISGSVRSPSSALDPTATTKPPTEKDGTGTGNGIVAANNQKPNAESQSARV</sequence>
<evidence type="ECO:0000256" key="6">
    <source>
        <dbReference type="SAM" id="MobiDB-lite"/>
    </source>
</evidence>
<evidence type="ECO:0000256" key="3">
    <source>
        <dbReference type="ARBA" id="ARBA00022989"/>
    </source>
</evidence>
<protein>
    <recommendedName>
        <fullName evidence="8">Rhodopsin domain-containing protein</fullName>
    </recommendedName>
</protein>
<keyword evidence="3 7" id="KW-1133">Transmembrane helix</keyword>
<dbReference type="InterPro" id="IPR049326">
    <property type="entry name" value="Rhodopsin_dom_fungi"/>
</dbReference>
<evidence type="ECO:0000313" key="10">
    <source>
        <dbReference type="Proteomes" id="UP000297595"/>
    </source>
</evidence>